<keyword evidence="5 16" id="KW-0812">Transmembrane</keyword>
<feature type="domain" description="SLC12A transporter C-terminal" evidence="18">
    <location>
        <begin position="648"/>
        <end position="766"/>
    </location>
</feature>
<feature type="domain" description="Amino acid permease/ SLC12A" evidence="17">
    <location>
        <begin position="159"/>
        <end position="639"/>
    </location>
</feature>
<organism evidence="19">
    <name type="scientific">Sarcoptes scabiei</name>
    <name type="common">Itch mite</name>
    <name type="synonym">Acarus scabiei</name>
    <dbReference type="NCBI Taxonomy" id="52283"/>
    <lineage>
        <taxon>Eukaryota</taxon>
        <taxon>Metazoa</taxon>
        <taxon>Ecdysozoa</taxon>
        <taxon>Arthropoda</taxon>
        <taxon>Chelicerata</taxon>
        <taxon>Arachnida</taxon>
        <taxon>Acari</taxon>
        <taxon>Acariformes</taxon>
        <taxon>Sarcoptiformes</taxon>
        <taxon>Astigmata</taxon>
        <taxon>Psoroptidia</taxon>
        <taxon>Sarcoptoidea</taxon>
        <taxon>Sarcoptidae</taxon>
        <taxon>Sarcoptinae</taxon>
        <taxon>Sarcoptes</taxon>
    </lineage>
</organism>
<reference evidence="19" key="2">
    <citation type="submission" date="2020-01" db="EMBL/GenBank/DDBJ databases">
        <authorList>
            <person name="Korhonen P.K.K."/>
            <person name="Guangxu M.G."/>
            <person name="Wang T.W."/>
            <person name="Stroehlein A.J.S."/>
            <person name="Young N.D."/>
            <person name="Ang C.-S.A."/>
            <person name="Fernando D.W.F."/>
            <person name="Lu H.L."/>
            <person name="Taylor S.T."/>
            <person name="Ehtesham M.E.M."/>
            <person name="Najaraj S.H.N."/>
            <person name="Harsha G.H.G."/>
            <person name="Madugundu A.M."/>
            <person name="Renuse S.R."/>
            <person name="Holt D.H."/>
            <person name="Pandey A.P."/>
            <person name="Papenfuss A.P."/>
            <person name="Gasser R.B.G."/>
            <person name="Fischer K.F."/>
        </authorList>
    </citation>
    <scope>NUCLEOTIDE SEQUENCE</scope>
    <source>
        <strain evidence="19">SSS_KF_BRIS2020</strain>
    </source>
</reference>
<reference evidence="20" key="3">
    <citation type="submission" date="2022-06" db="UniProtKB">
        <authorList>
            <consortium name="EnsemblMetazoa"/>
        </authorList>
    </citation>
    <scope>IDENTIFICATION</scope>
</reference>
<evidence type="ECO:0000256" key="3">
    <source>
        <dbReference type="ARBA" id="ARBA00022448"/>
    </source>
</evidence>
<dbReference type="OrthoDB" id="2020542at2759"/>
<evidence type="ECO:0000313" key="19">
    <source>
        <dbReference type="EMBL" id="KAF7496509.1"/>
    </source>
</evidence>
<proteinExistence type="inferred from homology"/>
<dbReference type="EMBL" id="WVUK01000005">
    <property type="protein sequence ID" value="KAF7496509.1"/>
    <property type="molecule type" value="Genomic_DNA"/>
</dbReference>
<dbReference type="GO" id="GO:0006884">
    <property type="term" value="P:cell volume homeostasis"/>
    <property type="evidence" value="ECO:0007669"/>
    <property type="project" value="TreeGrafter"/>
</dbReference>
<dbReference type="GO" id="GO:0016020">
    <property type="term" value="C:membrane"/>
    <property type="evidence" value="ECO:0007669"/>
    <property type="project" value="UniProtKB-SubCell"/>
</dbReference>
<keyword evidence="6" id="KW-0769">Symport</keyword>
<evidence type="ECO:0000256" key="16">
    <source>
        <dbReference type="SAM" id="Phobius"/>
    </source>
</evidence>
<keyword evidence="13" id="KW-0739">Sodium transport</keyword>
<evidence type="ECO:0000256" key="2">
    <source>
        <dbReference type="ARBA" id="ARBA00010593"/>
    </source>
</evidence>
<keyword evidence="7" id="KW-0630">Potassium</keyword>
<dbReference type="PRINTS" id="PR01207">
    <property type="entry name" value="NAKCLTRNSPRT"/>
</dbReference>
<feature type="transmembrane region" description="Helical" evidence="16">
    <location>
        <begin position="233"/>
        <end position="255"/>
    </location>
</feature>
<dbReference type="EnsemblMetazoa" id="SSS_1957s_mrna">
    <property type="protein sequence ID" value="KAF7496509.1"/>
    <property type="gene ID" value="SSS_1957"/>
</dbReference>
<evidence type="ECO:0000256" key="13">
    <source>
        <dbReference type="ARBA" id="ARBA00023201"/>
    </source>
</evidence>
<feature type="transmembrane region" description="Helical" evidence="16">
    <location>
        <begin position="304"/>
        <end position="326"/>
    </location>
</feature>
<evidence type="ECO:0000256" key="7">
    <source>
        <dbReference type="ARBA" id="ARBA00022958"/>
    </source>
</evidence>
<evidence type="ECO:0000256" key="4">
    <source>
        <dbReference type="ARBA" id="ARBA00022538"/>
    </source>
</evidence>
<name>A0A834RFV0_SARSC</name>
<dbReference type="AlphaFoldDB" id="A0A834RFV0"/>
<dbReference type="GO" id="GO:1990573">
    <property type="term" value="P:potassium ion import across plasma membrane"/>
    <property type="evidence" value="ECO:0007669"/>
    <property type="project" value="TreeGrafter"/>
</dbReference>
<dbReference type="Gene3D" id="1.20.1740.10">
    <property type="entry name" value="Amino acid/polyamine transporter I"/>
    <property type="match status" value="1"/>
</dbReference>
<gene>
    <name evidence="19" type="ORF">SSS_1957</name>
</gene>
<protein>
    <submittedName>
        <fullName evidence="19">Solute carrier family 12 member 2</fullName>
    </submittedName>
</protein>
<evidence type="ECO:0000313" key="21">
    <source>
        <dbReference type="Proteomes" id="UP000070412"/>
    </source>
</evidence>
<evidence type="ECO:0000256" key="5">
    <source>
        <dbReference type="ARBA" id="ARBA00022692"/>
    </source>
</evidence>
<feature type="transmembrane region" description="Helical" evidence="16">
    <location>
        <begin position="160"/>
        <end position="179"/>
    </location>
</feature>
<keyword evidence="10" id="KW-0406">Ion transport</keyword>
<evidence type="ECO:0000256" key="9">
    <source>
        <dbReference type="ARBA" id="ARBA00023053"/>
    </source>
</evidence>
<evidence type="ECO:0000259" key="17">
    <source>
        <dbReference type="Pfam" id="PF00324"/>
    </source>
</evidence>
<evidence type="ECO:0000259" key="18">
    <source>
        <dbReference type="Pfam" id="PF03522"/>
    </source>
</evidence>
<keyword evidence="9" id="KW-0915">Sodium</keyword>
<dbReference type="NCBIfam" id="TIGR00930">
    <property type="entry name" value="2a30"/>
    <property type="match status" value="1"/>
</dbReference>
<dbReference type="Pfam" id="PF00324">
    <property type="entry name" value="AA_permease"/>
    <property type="match status" value="1"/>
</dbReference>
<sequence length="1024" mass="116491">MDDQLETNAFEESDPLFENNGTKKPNSSLDTAEQDEAPHKNKHLCVHYENENECENVIDDTGENWTVRSNSLHGTNYDTKNLKSFKNYTRDALPRMEYYRNLMSILRGNFGNQHRPTLDELHGNQISISFDDHDKNVSHNIISNGLNQSKVVKFGWIKGVLVRNLLNIWGVILFLRLSWVAAHAGIIHGTLIILLASTCTTLTAMSMAAICTNGEVKGGGTYYMISRSLGPEFGGAIGIIFSLANAVAVAMYTVGFAETLRDLFWNDPDFDDINLVRLISCITVIILLIIVFIGTAWEAKTQIFLLFILLASKMNFFIGSIFVTLIENNLAPDYRDGHSFFSVFSTYFPAATGILAGANISGDLKNPSRAIPLGTFLAIGITTITYLLFHFIMAANVLRDANGMIDLVRDNRTHQIVTDSIQNCQNFTCSYGLMHYTQIVELMSWYGPLIYAGIFAAALSSALASLVSAPKVFQALCNDRLFPYISYFGKGYGPNNDPRLGYCLTFLIAFCCCLLGELNIIAPIISNFFLAAYTLINFSCFHASFSKSPGFRPSFRFYNQWLSLGSAFLMTIVMFITNWISALLTFLIILILYMYILYRKPDVNWGSSTQAQTFRSTLTSVLRLNLVPDHVKNYRPQILFLSGQPKDRPDHIDLAYLITKNCGLLICGIVVTDPISIRNQYKLQNDSNQWLIEKKIKAFVDVVQEQSFEKGVRALIQLSGIGKLRPNIIMIGFKHDWNRCDPKSLLEYFSTIHAVFDHHLSIVIFHDNSSNKAYSDTNSKTAKEFETNEKIEKNQESKNPDTIAFKTDEPEQIEYNPQTRIFFSKQKKGSYIDVWWMYDDGGLTLLLPYLVRSHPHWNNCKLRVFALANKQTELDTEQRNMATLLSKFRIDYSSVILITDILKPPKVQSQIEFQKLIKPYLIESDSSENQDQNQDEIKNKQMNLSISKEDLEQFKDKNNRNIRLRELLIEHSMESRLIVMTLPVPRKDTCPPILYMAWLDTLTRDMPPMMLIRGNQTNVLTFYS</sequence>
<feature type="domain" description="SLC12A transporter C-terminal" evidence="18">
    <location>
        <begin position="770"/>
        <end position="1024"/>
    </location>
</feature>
<dbReference type="Pfam" id="PF03522">
    <property type="entry name" value="SLC12"/>
    <property type="match status" value="2"/>
</dbReference>
<evidence type="ECO:0000256" key="10">
    <source>
        <dbReference type="ARBA" id="ARBA00023065"/>
    </source>
</evidence>
<feature type="compositionally biased region" description="Acidic residues" evidence="15">
    <location>
        <begin position="1"/>
        <end position="15"/>
    </location>
</feature>
<feature type="transmembrane region" description="Helical" evidence="16">
    <location>
        <begin position="445"/>
        <end position="467"/>
    </location>
</feature>
<keyword evidence="21" id="KW-1185">Reference proteome</keyword>
<feature type="region of interest" description="Disordered" evidence="15">
    <location>
        <begin position="1"/>
        <end position="38"/>
    </location>
</feature>
<feature type="compositionally biased region" description="Polar residues" evidence="15">
    <location>
        <begin position="19"/>
        <end position="31"/>
    </location>
</feature>
<feature type="transmembrane region" description="Helical" evidence="16">
    <location>
        <begin position="338"/>
        <end position="358"/>
    </location>
</feature>
<evidence type="ECO:0000256" key="6">
    <source>
        <dbReference type="ARBA" id="ARBA00022847"/>
    </source>
</evidence>
<evidence type="ECO:0000256" key="12">
    <source>
        <dbReference type="ARBA" id="ARBA00023180"/>
    </source>
</evidence>
<evidence type="ECO:0000256" key="11">
    <source>
        <dbReference type="ARBA" id="ARBA00023136"/>
    </source>
</evidence>
<dbReference type="InterPro" id="IPR004842">
    <property type="entry name" value="SLC12A_fam"/>
</dbReference>
<keyword evidence="8 16" id="KW-1133">Transmembrane helix</keyword>
<evidence type="ECO:0000313" key="20">
    <source>
        <dbReference type="EnsemblMetazoa" id="KAF7496509.1"/>
    </source>
</evidence>
<dbReference type="GO" id="GO:0055075">
    <property type="term" value="P:potassium ion homeostasis"/>
    <property type="evidence" value="ECO:0007669"/>
    <property type="project" value="TreeGrafter"/>
</dbReference>
<keyword evidence="12" id="KW-0325">Glycoprotein</keyword>
<dbReference type="InterPro" id="IPR004841">
    <property type="entry name" value="AA-permease/SLC12A_dom"/>
</dbReference>
<keyword evidence="11 16" id="KW-0472">Membrane</keyword>
<accession>A0A834RFV0</accession>
<evidence type="ECO:0000256" key="14">
    <source>
        <dbReference type="ARBA" id="ARBA00023214"/>
    </source>
</evidence>
<feature type="transmembrane region" description="Helical" evidence="16">
    <location>
        <begin position="528"/>
        <end position="545"/>
    </location>
</feature>
<evidence type="ECO:0000256" key="15">
    <source>
        <dbReference type="SAM" id="MobiDB-lite"/>
    </source>
</evidence>
<dbReference type="PANTHER" id="PTHR11827">
    <property type="entry name" value="SOLUTE CARRIER FAMILY 12, CATION COTRANSPORTERS"/>
    <property type="match status" value="1"/>
</dbReference>
<dbReference type="GO" id="GO:0055078">
    <property type="term" value="P:sodium ion homeostasis"/>
    <property type="evidence" value="ECO:0007669"/>
    <property type="project" value="TreeGrafter"/>
</dbReference>
<comment type="similarity">
    <text evidence="2">Belongs to the SLC12A transporter family.</text>
</comment>
<feature type="transmembrane region" description="Helical" evidence="16">
    <location>
        <begin position="370"/>
        <end position="392"/>
    </location>
</feature>
<dbReference type="PANTHER" id="PTHR11827:SF103">
    <property type="entry name" value="SODIUM CHLORIDE COTRANSPORTER 69, ISOFORM E"/>
    <property type="match status" value="1"/>
</dbReference>
<dbReference type="InterPro" id="IPR002443">
    <property type="entry name" value="SLC12A1/SLC12A2"/>
</dbReference>
<dbReference type="GO" id="GO:0055064">
    <property type="term" value="P:chloride ion homeostasis"/>
    <property type="evidence" value="ECO:0007669"/>
    <property type="project" value="TreeGrafter"/>
</dbReference>
<keyword evidence="3" id="KW-0813">Transport</keyword>
<feature type="transmembrane region" description="Helical" evidence="16">
    <location>
        <begin position="500"/>
        <end position="522"/>
    </location>
</feature>
<keyword evidence="4" id="KW-0633">Potassium transport</keyword>
<reference evidence="21" key="1">
    <citation type="journal article" date="2020" name="PLoS Negl. Trop. Dis.">
        <title>High-quality nuclear genome for Sarcoptes scabiei-A critical resource for a neglected parasite.</title>
        <authorList>
            <person name="Korhonen P.K."/>
            <person name="Gasser R.B."/>
            <person name="Ma G."/>
            <person name="Wang T."/>
            <person name="Stroehlein A.J."/>
            <person name="Young N.D."/>
            <person name="Ang C.S."/>
            <person name="Fernando D.D."/>
            <person name="Lu H.C."/>
            <person name="Taylor S."/>
            <person name="Reynolds S.L."/>
            <person name="Mofiz E."/>
            <person name="Najaraj S.H."/>
            <person name="Gowda H."/>
            <person name="Madugundu A."/>
            <person name="Renuse S."/>
            <person name="Holt D."/>
            <person name="Pandey A."/>
            <person name="Papenfuss A.T."/>
            <person name="Fischer K."/>
        </authorList>
    </citation>
    <scope>NUCLEOTIDE SEQUENCE [LARGE SCALE GENOMIC DNA]</scope>
</reference>
<dbReference type="GO" id="GO:0008511">
    <property type="term" value="F:sodium:potassium:chloride symporter activity"/>
    <property type="evidence" value="ECO:0007669"/>
    <property type="project" value="TreeGrafter"/>
</dbReference>
<keyword evidence="14" id="KW-0868">Chloride</keyword>
<dbReference type="FunFam" id="1.20.1740.10:FF:000022">
    <property type="entry name" value="Bumetanide-sensitive na-k-cl cotransport protein"/>
    <property type="match status" value="1"/>
</dbReference>
<evidence type="ECO:0000256" key="1">
    <source>
        <dbReference type="ARBA" id="ARBA00004141"/>
    </source>
</evidence>
<dbReference type="InterPro" id="IPR018491">
    <property type="entry name" value="SLC12_C"/>
</dbReference>
<feature type="transmembrane region" description="Helical" evidence="16">
    <location>
        <begin position="275"/>
        <end position="297"/>
    </location>
</feature>
<evidence type="ECO:0000256" key="8">
    <source>
        <dbReference type="ARBA" id="ARBA00022989"/>
    </source>
</evidence>
<feature type="transmembrane region" description="Helical" evidence="16">
    <location>
        <begin position="185"/>
        <end position="212"/>
    </location>
</feature>
<dbReference type="Proteomes" id="UP000070412">
    <property type="component" value="Unassembled WGS sequence"/>
</dbReference>
<comment type="subcellular location">
    <subcellularLocation>
        <location evidence="1">Membrane</location>
        <topology evidence="1">Multi-pass membrane protein</topology>
    </subcellularLocation>
</comment>